<sequence>MSKPATIRAVFTGQPKSITDERGTWTSSIFRDRVDGPVQVTRQGLAGDKVAQPYHGGPGAALCVHLTDHYAFWNTRYHMNLEAGVVGENLTLDDLAEDQVCVGDRVRLGTSLVQVSGPRIPCANQARRIGRPDWIKLTIQENRTGFYLRVLEPGTLQPLDPWIIEERLNPEGSIPAINRCMYLKFDASYAQKMQEMSGLESWWKDQAREKLEDRAAHWTSTMKNGGD</sequence>
<dbReference type="GO" id="GO:0030170">
    <property type="term" value="F:pyridoxal phosphate binding"/>
    <property type="evidence" value="ECO:0007669"/>
    <property type="project" value="InterPro"/>
</dbReference>
<dbReference type="InterPro" id="IPR005302">
    <property type="entry name" value="MoCF_Sase_C"/>
</dbReference>
<reference evidence="2 3" key="1">
    <citation type="submission" date="2020-08" db="EMBL/GenBank/DDBJ databases">
        <title>Genomic Encyclopedia of Type Strains, Phase IV (KMG-V): Genome sequencing to study the core and pangenomes of soil and plant-associated prokaryotes.</title>
        <authorList>
            <person name="Whitman W."/>
        </authorList>
    </citation>
    <scope>NUCLEOTIDE SEQUENCE [LARGE SCALE GENOMIC DNA]</scope>
    <source>
        <strain evidence="2 3">M8US30</strain>
    </source>
</reference>
<proteinExistence type="predicted"/>
<dbReference type="GO" id="GO:0030151">
    <property type="term" value="F:molybdenum ion binding"/>
    <property type="evidence" value="ECO:0007669"/>
    <property type="project" value="InterPro"/>
</dbReference>
<protein>
    <submittedName>
        <fullName evidence="2">MOSC domain-containing protein YiiM</fullName>
    </submittedName>
</protein>
<dbReference type="PANTHER" id="PTHR30212">
    <property type="entry name" value="PROTEIN YIIM"/>
    <property type="match status" value="1"/>
</dbReference>
<dbReference type="InterPro" id="IPR011037">
    <property type="entry name" value="Pyrv_Knase-like_insert_dom_sf"/>
</dbReference>
<evidence type="ECO:0000313" key="2">
    <source>
        <dbReference type="EMBL" id="MBB5345204.1"/>
    </source>
</evidence>
<dbReference type="Proteomes" id="UP000569092">
    <property type="component" value="Unassembled WGS sequence"/>
</dbReference>
<dbReference type="Pfam" id="PF03473">
    <property type="entry name" value="MOSC"/>
    <property type="match status" value="1"/>
</dbReference>
<name>A0A7W8J9N9_9BACT</name>
<evidence type="ECO:0000313" key="3">
    <source>
        <dbReference type="Proteomes" id="UP000569092"/>
    </source>
</evidence>
<dbReference type="GO" id="GO:0003824">
    <property type="term" value="F:catalytic activity"/>
    <property type="evidence" value="ECO:0007669"/>
    <property type="project" value="InterPro"/>
</dbReference>
<dbReference type="EMBL" id="JACHDZ010000005">
    <property type="protein sequence ID" value="MBB5345204.1"/>
    <property type="molecule type" value="Genomic_DNA"/>
</dbReference>
<accession>A0A7W8J9N9</accession>
<dbReference type="PANTHER" id="PTHR30212:SF2">
    <property type="entry name" value="PROTEIN YIIM"/>
    <property type="match status" value="1"/>
</dbReference>
<dbReference type="InterPro" id="IPR052353">
    <property type="entry name" value="Benzoxazolinone_Detox_Enz"/>
</dbReference>
<dbReference type="SUPFAM" id="SSF50800">
    <property type="entry name" value="PK beta-barrel domain-like"/>
    <property type="match status" value="1"/>
</dbReference>
<organism evidence="2 3">
    <name type="scientific">Tunturiibacter lichenicola</name>
    <dbReference type="NCBI Taxonomy" id="2051959"/>
    <lineage>
        <taxon>Bacteria</taxon>
        <taxon>Pseudomonadati</taxon>
        <taxon>Acidobacteriota</taxon>
        <taxon>Terriglobia</taxon>
        <taxon>Terriglobales</taxon>
        <taxon>Acidobacteriaceae</taxon>
        <taxon>Tunturiibacter</taxon>
    </lineage>
</organism>
<gene>
    <name evidence="2" type="ORF">HDF10_003195</name>
</gene>
<dbReference type="PROSITE" id="PS51340">
    <property type="entry name" value="MOSC"/>
    <property type="match status" value="1"/>
</dbReference>
<evidence type="ECO:0000259" key="1">
    <source>
        <dbReference type="PROSITE" id="PS51340"/>
    </source>
</evidence>
<dbReference type="AlphaFoldDB" id="A0A7W8J9N9"/>
<comment type="caution">
    <text evidence="2">The sequence shown here is derived from an EMBL/GenBank/DDBJ whole genome shotgun (WGS) entry which is preliminary data.</text>
</comment>
<dbReference type="Gene3D" id="2.40.33.20">
    <property type="entry name" value="PK beta-barrel domain-like"/>
    <property type="match status" value="1"/>
</dbReference>
<feature type="domain" description="MOSC" evidence="1">
    <location>
        <begin position="32"/>
        <end position="165"/>
    </location>
</feature>